<feature type="domain" description="Heterokaryon incompatibility" evidence="1">
    <location>
        <begin position="264"/>
        <end position="419"/>
    </location>
</feature>
<organism evidence="2 3">
    <name type="scientific">Aspergillus cavernicola</name>
    <dbReference type="NCBI Taxonomy" id="176166"/>
    <lineage>
        <taxon>Eukaryota</taxon>
        <taxon>Fungi</taxon>
        <taxon>Dikarya</taxon>
        <taxon>Ascomycota</taxon>
        <taxon>Pezizomycotina</taxon>
        <taxon>Eurotiomycetes</taxon>
        <taxon>Eurotiomycetidae</taxon>
        <taxon>Eurotiales</taxon>
        <taxon>Aspergillaceae</taxon>
        <taxon>Aspergillus</taxon>
        <taxon>Aspergillus subgen. Nidulantes</taxon>
    </lineage>
</organism>
<evidence type="ECO:0000313" key="2">
    <source>
        <dbReference type="EMBL" id="KAL2827779.1"/>
    </source>
</evidence>
<gene>
    <name evidence="2" type="ORF">BDW59DRAFT_160087</name>
</gene>
<dbReference type="EMBL" id="JBFXLS010000023">
    <property type="protein sequence ID" value="KAL2827779.1"/>
    <property type="molecule type" value="Genomic_DNA"/>
</dbReference>
<sequence>MPINKSQKTWWEISLEKNIDNRIKAHIEFQLSVVNPDLCTTCQSIDFGYLLFGDIKTSFRRHKDERIYLGTLGNICHQALDGCPFCADIVLPKARELLTDFCIDLPASTPAPRDSCIFVCLDVSDNYIGRDAVALHRSQGLYVSIGLLGDAGKWPEWALALGIPLPMDPSPSTIRMSTMPVCLLHHELSAYRGLKPRVDLELCRSWFDICCAGHEACPRLKINKESSSSSSSSTLQNVGNPFFKLIDVKNREVVRVGNGGPHQYATLSYVCGEAYTLCVLQESIAWKLDEEGILRHPLPPELPDTIEDALMVTARLGLRYLWIDSICIAQDDNDEKQAQILAMYDIYAQAQICIIAASGQNSEHGLPGVRESRKLPASATGVPLLQPGQFPVIVGLPQPEMDAVLKRYRWIQRAWTYQEILLARRCLIFTESEAFFFCGQVSFKESVVECYDGAEREYWANDEWGLGQLIELASNMMPSTKKDNIAQRAPSMYAAAVREYTRRELTYQQDGLNAFRGIERLFRVFIGCQTIAGCPMPLLLSGLAWNLQDIFGNWPLRRMSRDRKAQENDDNDLHLIPLLPSWTWAAWKGSFRIRLKQMYLQGSELKVFEPSQFSPIPAASSTTSSGYKFALTGGSRGQRGKNFLKNVLPVLAKVSRDHFQITATENGFVDISTPDGQLVGDCDVRGMLDISTLSTAQDAVLAQLCIDPVDGKLDFTCTVLLIQLHDLCDTQTQPALARKLVTEAASSTMVHDFAFQQIQDDARFRGRIRLQECPGDLVVPQSVPSSITTPLLATRIGLGYVRGASWRDSRPSDSLVFLA</sequence>
<dbReference type="PANTHER" id="PTHR33112:SF16">
    <property type="entry name" value="HETEROKARYON INCOMPATIBILITY DOMAIN-CONTAINING PROTEIN"/>
    <property type="match status" value="1"/>
</dbReference>
<protein>
    <submittedName>
        <fullName evidence="2">Heterokaryon incompatibility protein-domain-containing protein</fullName>
    </submittedName>
</protein>
<dbReference type="Pfam" id="PF06985">
    <property type="entry name" value="HET"/>
    <property type="match status" value="1"/>
</dbReference>
<dbReference type="PANTHER" id="PTHR33112">
    <property type="entry name" value="DOMAIN PROTEIN, PUTATIVE-RELATED"/>
    <property type="match status" value="1"/>
</dbReference>
<name>A0ABR4IJ29_9EURO</name>
<comment type="caution">
    <text evidence="2">The sequence shown here is derived from an EMBL/GenBank/DDBJ whole genome shotgun (WGS) entry which is preliminary data.</text>
</comment>
<evidence type="ECO:0000313" key="3">
    <source>
        <dbReference type="Proteomes" id="UP001610335"/>
    </source>
</evidence>
<evidence type="ECO:0000259" key="1">
    <source>
        <dbReference type="Pfam" id="PF06985"/>
    </source>
</evidence>
<dbReference type="Proteomes" id="UP001610335">
    <property type="component" value="Unassembled WGS sequence"/>
</dbReference>
<accession>A0ABR4IJ29</accession>
<proteinExistence type="predicted"/>
<keyword evidence="3" id="KW-1185">Reference proteome</keyword>
<dbReference type="InterPro" id="IPR010730">
    <property type="entry name" value="HET"/>
</dbReference>
<reference evidence="2 3" key="1">
    <citation type="submission" date="2024-07" db="EMBL/GenBank/DDBJ databases">
        <title>Section-level genome sequencing and comparative genomics of Aspergillus sections Usti and Cavernicolus.</title>
        <authorList>
            <consortium name="Lawrence Berkeley National Laboratory"/>
            <person name="Nybo J.L."/>
            <person name="Vesth T.C."/>
            <person name="Theobald S."/>
            <person name="Frisvad J.C."/>
            <person name="Larsen T.O."/>
            <person name="Kjaerboelling I."/>
            <person name="Rothschild-Mancinelli K."/>
            <person name="Lyhne E.K."/>
            <person name="Kogle M.E."/>
            <person name="Barry K."/>
            <person name="Clum A."/>
            <person name="Na H."/>
            <person name="Ledsgaard L."/>
            <person name="Lin J."/>
            <person name="Lipzen A."/>
            <person name="Kuo A."/>
            <person name="Riley R."/>
            <person name="Mondo S."/>
            <person name="LaButti K."/>
            <person name="Haridas S."/>
            <person name="Pangalinan J."/>
            <person name="Salamov A.A."/>
            <person name="Simmons B.A."/>
            <person name="Magnuson J.K."/>
            <person name="Chen J."/>
            <person name="Drula E."/>
            <person name="Henrissat B."/>
            <person name="Wiebenga A."/>
            <person name="Lubbers R.J."/>
            <person name="Gomes A.C."/>
            <person name="Makela M.R."/>
            <person name="Stajich J."/>
            <person name="Grigoriev I.V."/>
            <person name="Mortensen U.H."/>
            <person name="De vries R.P."/>
            <person name="Baker S.E."/>
            <person name="Andersen M.R."/>
        </authorList>
    </citation>
    <scope>NUCLEOTIDE SEQUENCE [LARGE SCALE GENOMIC DNA]</scope>
    <source>
        <strain evidence="2 3">CBS 600.67</strain>
    </source>
</reference>